<dbReference type="EMBL" id="VOQS01000003">
    <property type="protein sequence ID" value="TXC84468.1"/>
    <property type="molecule type" value="Genomic_DNA"/>
</dbReference>
<dbReference type="Proteomes" id="UP000321776">
    <property type="component" value="Unassembled WGS sequence"/>
</dbReference>
<evidence type="ECO:0000313" key="4">
    <source>
        <dbReference type="Proteomes" id="UP001481677"/>
    </source>
</evidence>
<dbReference type="AlphaFoldDB" id="A0A5C6VMS6"/>
<dbReference type="Proteomes" id="UP001481677">
    <property type="component" value="Unassembled WGS sequence"/>
</dbReference>
<dbReference type="RefSeq" id="WP_147236493.1">
    <property type="nucleotide sequence ID" value="NZ_JAZHFZ010000045.1"/>
</dbReference>
<organism evidence="2 3">
    <name type="scientific">Paraburkholderia azotifigens</name>
    <dbReference type="NCBI Taxonomy" id="2057004"/>
    <lineage>
        <taxon>Bacteria</taxon>
        <taxon>Pseudomonadati</taxon>
        <taxon>Pseudomonadota</taxon>
        <taxon>Betaproteobacteria</taxon>
        <taxon>Burkholderiales</taxon>
        <taxon>Burkholderiaceae</taxon>
        <taxon>Paraburkholderia</taxon>
    </lineage>
</organism>
<reference evidence="2" key="2">
    <citation type="submission" date="2019-08" db="EMBL/GenBank/DDBJ databases">
        <authorList>
            <person name="Im W.-T."/>
        </authorList>
    </citation>
    <scope>NUCLEOTIDE SEQUENCE</scope>
    <source>
        <strain evidence="2">NF 2-5-3</strain>
    </source>
</reference>
<evidence type="ECO:0000313" key="3">
    <source>
        <dbReference type="Proteomes" id="UP000321776"/>
    </source>
</evidence>
<comment type="caution">
    <text evidence="2">The sequence shown here is derived from an EMBL/GenBank/DDBJ whole genome shotgun (WGS) entry which is preliminary data.</text>
</comment>
<name>A0A5C6VMS6_9BURK</name>
<gene>
    <name evidence="2" type="ORF">FRZ40_29780</name>
    <name evidence="1" type="ORF">V4C56_32420</name>
</gene>
<evidence type="ECO:0000313" key="1">
    <source>
        <dbReference type="EMBL" id="MEM5344316.1"/>
    </source>
</evidence>
<evidence type="ECO:0000313" key="2">
    <source>
        <dbReference type="EMBL" id="TXC84468.1"/>
    </source>
</evidence>
<protein>
    <submittedName>
        <fullName evidence="2">Uncharacterized protein</fullName>
    </submittedName>
</protein>
<sequence>MSPEATVAHADIETRYECVRDVASEGGTKWEALMPSDDAILSIARRAGMQVMLDGRIGRETYQSVTGSLSSLQRFVADLHRLMYDDAAQQQTR</sequence>
<accession>A0A5C6VMS6</accession>
<reference evidence="2 3" key="1">
    <citation type="journal article" date="2018" name="Int. J. Syst. Evol. Microbiol.">
        <title>Paraburkholderia azotifigens sp. nov., a nitrogen-fixing bacterium isolated from paddy soil.</title>
        <authorList>
            <person name="Choi G.M."/>
            <person name="Im W.T."/>
        </authorList>
    </citation>
    <scope>NUCLEOTIDE SEQUENCE [LARGE SCALE GENOMIC DNA]</scope>
    <source>
        <strain evidence="2 3">NF 2-5-3</strain>
    </source>
</reference>
<reference evidence="1 4" key="3">
    <citation type="submission" date="2024-01" db="EMBL/GenBank/DDBJ databases">
        <title>The diversity of rhizobia nodulating Mimosa spp. in eleven states of Brazil covering several biomes is determined by host plant, location, and edaphic factors.</title>
        <authorList>
            <person name="Rouws L."/>
            <person name="Barauna A."/>
            <person name="Beukes C."/>
            <person name="De Faria S.M."/>
            <person name="Gross E."/>
            <person name="Dos Reis Junior F.B."/>
            <person name="Simon M."/>
            <person name="Maluk M."/>
            <person name="Odee D.W."/>
            <person name="Kenicer G."/>
            <person name="Young J.P.W."/>
            <person name="Reis V.M."/>
            <person name="Zilli J."/>
            <person name="James E.K."/>
        </authorList>
    </citation>
    <scope>NUCLEOTIDE SEQUENCE [LARGE SCALE GENOMIC DNA]</scope>
    <source>
        <strain evidence="1 4">JPY530</strain>
    </source>
</reference>
<keyword evidence="4" id="KW-1185">Reference proteome</keyword>
<dbReference type="EMBL" id="JAZHGA010000032">
    <property type="protein sequence ID" value="MEM5344316.1"/>
    <property type="molecule type" value="Genomic_DNA"/>
</dbReference>
<proteinExistence type="predicted"/>